<dbReference type="InterPro" id="IPR001753">
    <property type="entry name" value="Enoyl-CoA_hydra/iso"/>
</dbReference>
<name>A0A895XYN1_9ACTN</name>
<dbReference type="PANTHER" id="PTHR43388">
    <property type="entry name" value="HYDROGENASE MATURATION FACTOR HOXX"/>
    <property type="match status" value="1"/>
</dbReference>
<dbReference type="AlphaFoldDB" id="A0A895XYN1"/>
<dbReference type="GO" id="GO:0016740">
    <property type="term" value="F:transferase activity"/>
    <property type="evidence" value="ECO:0007669"/>
    <property type="project" value="UniProtKB-KW"/>
</dbReference>
<dbReference type="Pfam" id="PF00378">
    <property type="entry name" value="ECH_1"/>
    <property type="match status" value="1"/>
</dbReference>
<gene>
    <name evidence="2" type="ORF">JQS30_07440</name>
</gene>
<keyword evidence="2" id="KW-0808">Transferase</keyword>
<dbReference type="KEGG" id="nav:JQS30_07440"/>
<evidence type="ECO:0000313" key="3">
    <source>
        <dbReference type="Proteomes" id="UP000662939"/>
    </source>
</evidence>
<dbReference type="InterPro" id="IPR036477">
    <property type="entry name" value="Formyl_transf_N_sf"/>
</dbReference>
<dbReference type="InterPro" id="IPR029045">
    <property type="entry name" value="ClpP/crotonase-like_dom_sf"/>
</dbReference>
<reference evidence="2" key="1">
    <citation type="submission" date="2021-02" db="EMBL/GenBank/DDBJ databases">
        <title>Natronoglycomyces albus gen. nov., sp. nov, a haloalkaliphilic actinobacterium from a soda solonchak soil.</title>
        <authorList>
            <person name="Sorokin D.Y."/>
            <person name="Khijniak T.V."/>
            <person name="Zakharycheva A.P."/>
            <person name="Boueva O.V."/>
            <person name="Ariskina E.V."/>
            <person name="Hahnke R.L."/>
            <person name="Bunk B."/>
            <person name="Sproer C."/>
            <person name="Schumann P."/>
            <person name="Evtushenko L.I."/>
            <person name="Kublanov I.V."/>
        </authorList>
    </citation>
    <scope>NUCLEOTIDE SEQUENCE</scope>
    <source>
        <strain evidence="2">DSM 106290</strain>
    </source>
</reference>
<keyword evidence="3" id="KW-1185">Reference proteome</keyword>
<dbReference type="InterPro" id="IPR005793">
    <property type="entry name" value="Formyl_trans_C"/>
</dbReference>
<dbReference type="CDD" id="cd06558">
    <property type="entry name" value="crotonase-like"/>
    <property type="match status" value="1"/>
</dbReference>
<dbReference type="Pfam" id="PF02911">
    <property type="entry name" value="Formyl_trans_C"/>
    <property type="match status" value="1"/>
</dbReference>
<dbReference type="SUPFAM" id="SSF53328">
    <property type="entry name" value="Formyltransferase"/>
    <property type="match status" value="1"/>
</dbReference>
<sequence length="560" mass="60167">MKILLLVSAFNGLTQRVWCDLRDSGHEVGVELAATHESEEALTKVVADLDPDLILCPFLKHRVPEAVWRRWTTVIVHPGPAGDRGPSSLDHAIMDGRSHWGVTALQAVEEMDAGPIWSTINFAMPNPPVSKSALYNSAVADAAMLAIEETIAKVTAGHGPTPVEQTPHEIPGTGELPLLRRAAFALDFNRPAPELARIIAAADGSPGATGLVNGEPMCLYDGVATAVNSHGRPGETVAVDNDAVAIACAEGTLWVGYAARLDGKRRGPKLPAAHLLQTPGYGSGHLPYQPGPVELAETTYHREGDVGFVTIRSYSGAMHTGQCHRLYEVVRKALNEDTKVLVLQGTEHTFSNGVHLGVIDAAPDPAVEAWANITAINDVCRALADSPSHVTVAAFTANAGAGGAMMGLAADVAVARDGVVLNPYYDMGLYGSELHTYSVANRLGDDLAQELLAGKQPISAAHAAEIGLIEAVGPRSWYDFHSWLVDISTFCTTAEAWAAEMEAKRARASRSKPLDYYETLELAEMARDFFDDRNGFARKRHEFLRKVAPTATPDHLRPRW</sequence>
<dbReference type="Proteomes" id="UP000662939">
    <property type="component" value="Chromosome"/>
</dbReference>
<dbReference type="InterPro" id="IPR011034">
    <property type="entry name" value="Formyl_transferase-like_C_sf"/>
</dbReference>
<dbReference type="Gene3D" id="3.40.50.12230">
    <property type="match status" value="1"/>
</dbReference>
<accession>A0A895XYN1</accession>
<dbReference type="SUPFAM" id="SSF52096">
    <property type="entry name" value="ClpP/crotonase"/>
    <property type="match status" value="1"/>
</dbReference>
<dbReference type="EMBL" id="CP070496">
    <property type="protein sequence ID" value="QSB06718.1"/>
    <property type="molecule type" value="Genomic_DNA"/>
</dbReference>
<dbReference type="SUPFAM" id="SSF50486">
    <property type="entry name" value="FMT C-terminal domain-like"/>
    <property type="match status" value="1"/>
</dbReference>
<dbReference type="CDD" id="cd08650">
    <property type="entry name" value="FMT_core_HypX_N"/>
    <property type="match status" value="1"/>
</dbReference>
<evidence type="ECO:0000313" key="2">
    <source>
        <dbReference type="EMBL" id="QSB06718.1"/>
    </source>
</evidence>
<organism evidence="2 3">
    <name type="scientific">Natronoglycomyces albus</name>
    <dbReference type="NCBI Taxonomy" id="2811108"/>
    <lineage>
        <taxon>Bacteria</taxon>
        <taxon>Bacillati</taxon>
        <taxon>Actinomycetota</taxon>
        <taxon>Actinomycetes</taxon>
        <taxon>Glycomycetales</taxon>
        <taxon>Glycomycetaceae</taxon>
        <taxon>Natronoglycomyces</taxon>
    </lineage>
</organism>
<protein>
    <submittedName>
        <fullName evidence="2">Formyl transferase</fullName>
    </submittedName>
</protein>
<evidence type="ECO:0000259" key="1">
    <source>
        <dbReference type="Pfam" id="PF02911"/>
    </source>
</evidence>
<feature type="domain" description="Formyl transferase C-terminal" evidence="1">
    <location>
        <begin position="183"/>
        <end position="264"/>
    </location>
</feature>
<proteinExistence type="predicted"/>
<dbReference type="InterPro" id="IPR047180">
    <property type="entry name" value="HoxX-like"/>
</dbReference>
<dbReference type="PANTHER" id="PTHR43388:SF1">
    <property type="entry name" value="HYDROGENASE MATURATION FACTOR HOXX"/>
    <property type="match status" value="1"/>
</dbReference>
<dbReference type="RefSeq" id="WP_213172727.1">
    <property type="nucleotide sequence ID" value="NZ_CP070496.1"/>
</dbReference>
<dbReference type="Gene3D" id="3.90.226.10">
    <property type="entry name" value="2-enoyl-CoA Hydratase, Chain A, domain 1"/>
    <property type="match status" value="1"/>
</dbReference>